<dbReference type="SUPFAM" id="SSF52113">
    <property type="entry name" value="BRCT domain"/>
    <property type="match status" value="1"/>
</dbReference>
<dbReference type="Pfam" id="PF00533">
    <property type="entry name" value="BRCT"/>
    <property type="match status" value="1"/>
</dbReference>
<dbReference type="PROSITE" id="PS50172">
    <property type="entry name" value="BRCT"/>
    <property type="match status" value="1"/>
</dbReference>
<dbReference type="EMBL" id="JAPCWZ010000007">
    <property type="protein sequence ID" value="KAK8855992.1"/>
    <property type="molecule type" value="Genomic_DNA"/>
</dbReference>
<proteinExistence type="predicted"/>
<dbReference type="PANTHER" id="PTHR47667">
    <property type="entry name" value="REGULATOR OF TY1 TRANSPOSITION PROTEIN 107"/>
    <property type="match status" value="1"/>
</dbReference>
<dbReference type="InterPro" id="IPR001357">
    <property type="entry name" value="BRCT_dom"/>
</dbReference>
<dbReference type="Gene3D" id="3.40.50.10190">
    <property type="entry name" value="BRCT domain"/>
    <property type="match status" value="1"/>
</dbReference>
<feature type="domain" description="BRCT" evidence="2">
    <location>
        <begin position="6"/>
        <end position="106"/>
    </location>
</feature>
<reference evidence="3 4" key="1">
    <citation type="journal article" date="2024" name="IMA Fungus">
        <title>Apiospora arundinis, a panoply of carbohydrate-active enzymes and secondary metabolites.</title>
        <authorList>
            <person name="Sorensen T."/>
            <person name="Petersen C."/>
            <person name="Muurmann A.T."/>
            <person name="Christiansen J.V."/>
            <person name="Brundto M.L."/>
            <person name="Overgaard C.K."/>
            <person name="Boysen A.T."/>
            <person name="Wollenberg R.D."/>
            <person name="Larsen T.O."/>
            <person name="Sorensen J.L."/>
            <person name="Nielsen K.L."/>
            <person name="Sondergaard T.E."/>
        </authorList>
    </citation>
    <scope>NUCLEOTIDE SEQUENCE [LARGE SCALE GENOMIC DNA]</scope>
    <source>
        <strain evidence="3 4">AAU 773</strain>
    </source>
</reference>
<evidence type="ECO:0000313" key="3">
    <source>
        <dbReference type="EMBL" id="KAK8855992.1"/>
    </source>
</evidence>
<dbReference type="PANTHER" id="PTHR47667:SF1">
    <property type="entry name" value="REGULATOR OF TY1 TRANSPOSITION PROTEIN 107"/>
    <property type="match status" value="1"/>
</dbReference>
<sequence length="433" mass="47144">MSLVTQPKPIFNGLVIAITHDFHKSRPDFTEVDIARWVKNWGGRFSPDLDDSVTHLLALSQDLEPKNRSARVNSALKRKKLSIVHLDWFEDCFIHERKLNVKTYLLASGGRSIAETTKAKSIRAQKKVAKENEMTEKLAREYVDPKLFHAYMDETCFTYEIILTRGDNGERYQVTLFESNAKPHMYQYGHIYSPSKSSKKFVYNRMAGVPPAGTSFSSAFIEYKRFFERETGVGWDDRVAAFHKGKGHAKGDGFVYELPSRGKPIGLIQGKVPDLGTIYGGASETLDGNADKSGSETAVDEVDEGFDDRLAVAAVKGNSPDDARDGDSSCTEREIVDLMGEPWDDGLAVAAEKGDDIDTDDGVDEDAGAAQAAPPVPAVPALAAGLAIVQAPATPIDAQNAYDSGVDDVENAGHNNVSTTDNVGVGDEGYSSV</sequence>
<evidence type="ECO:0000313" key="4">
    <source>
        <dbReference type="Proteomes" id="UP001390339"/>
    </source>
</evidence>
<evidence type="ECO:0000259" key="2">
    <source>
        <dbReference type="PROSITE" id="PS50172"/>
    </source>
</evidence>
<gene>
    <name evidence="3" type="ORF">PGQ11_011904</name>
</gene>
<feature type="compositionally biased region" description="Polar residues" evidence="1">
    <location>
        <begin position="413"/>
        <end position="422"/>
    </location>
</feature>
<feature type="region of interest" description="Disordered" evidence="1">
    <location>
        <begin position="398"/>
        <end position="433"/>
    </location>
</feature>
<dbReference type="InterPro" id="IPR053036">
    <property type="entry name" value="CellCycle_DNARepair_Reg"/>
</dbReference>
<comment type="caution">
    <text evidence="3">The sequence shown here is derived from an EMBL/GenBank/DDBJ whole genome shotgun (WGS) entry which is preliminary data.</text>
</comment>
<name>A0ABR2I1U8_9PEZI</name>
<protein>
    <submittedName>
        <fullName evidence="3">Brct domain containing protein</fullName>
    </submittedName>
</protein>
<dbReference type="Proteomes" id="UP001390339">
    <property type="component" value="Unassembled WGS sequence"/>
</dbReference>
<organism evidence="3 4">
    <name type="scientific">Apiospora arundinis</name>
    <dbReference type="NCBI Taxonomy" id="335852"/>
    <lineage>
        <taxon>Eukaryota</taxon>
        <taxon>Fungi</taxon>
        <taxon>Dikarya</taxon>
        <taxon>Ascomycota</taxon>
        <taxon>Pezizomycotina</taxon>
        <taxon>Sordariomycetes</taxon>
        <taxon>Xylariomycetidae</taxon>
        <taxon>Amphisphaeriales</taxon>
        <taxon>Apiosporaceae</taxon>
        <taxon>Apiospora</taxon>
    </lineage>
</organism>
<accession>A0ABR2I1U8</accession>
<keyword evidence="4" id="KW-1185">Reference proteome</keyword>
<dbReference type="InterPro" id="IPR036420">
    <property type="entry name" value="BRCT_dom_sf"/>
</dbReference>
<evidence type="ECO:0000256" key="1">
    <source>
        <dbReference type="SAM" id="MobiDB-lite"/>
    </source>
</evidence>